<feature type="non-terminal residue" evidence="2">
    <location>
        <position position="1"/>
    </location>
</feature>
<feature type="non-terminal residue" evidence="2">
    <location>
        <position position="70"/>
    </location>
</feature>
<comment type="caution">
    <text evidence="2">The sequence shown here is derived from an EMBL/GenBank/DDBJ whole genome shotgun (WGS) entry which is preliminary data.</text>
</comment>
<evidence type="ECO:0000313" key="2">
    <source>
        <dbReference type="EMBL" id="CAE8709931.1"/>
    </source>
</evidence>
<reference evidence="2" key="1">
    <citation type="submission" date="2021-02" db="EMBL/GenBank/DDBJ databases">
        <authorList>
            <person name="Dougan E. K."/>
            <person name="Rhodes N."/>
            <person name="Thang M."/>
            <person name="Chan C."/>
        </authorList>
    </citation>
    <scope>NUCLEOTIDE SEQUENCE</scope>
</reference>
<gene>
    <name evidence="2" type="ORF">PGLA2088_LOCUS35710</name>
</gene>
<feature type="region of interest" description="Disordered" evidence="1">
    <location>
        <begin position="21"/>
        <end position="41"/>
    </location>
</feature>
<dbReference type="EMBL" id="CAJNNW010031916">
    <property type="protein sequence ID" value="CAE8709931.1"/>
    <property type="molecule type" value="Genomic_DNA"/>
</dbReference>
<proteinExistence type="predicted"/>
<evidence type="ECO:0000313" key="3">
    <source>
        <dbReference type="Proteomes" id="UP000626109"/>
    </source>
</evidence>
<sequence length="70" mass="7728">AGHVRASRYVFSAIEINGGAGPPLRRRRHARRQRHANGVGPRDVVVGAAAGSGFLRRAERSDCWEFECQQ</sequence>
<dbReference type="Proteomes" id="UP000626109">
    <property type="component" value="Unassembled WGS sequence"/>
</dbReference>
<accession>A0A813KL70</accession>
<feature type="compositionally biased region" description="Basic residues" evidence="1">
    <location>
        <begin position="24"/>
        <end position="35"/>
    </location>
</feature>
<name>A0A813KL70_POLGL</name>
<organism evidence="2 3">
    <name type="scientific">Polarella glacialis</name>
    <name type="common">Dinoflagellate</name>
    <dbReference type="NCBI Taxonomy" id="89957"/>
    <lineage>
        <taxon>Eukaryota</taxon>
        <taxon>Sar</taxon>
        <taxon>Alveolata</taxon>
        <taxon>Dinophyceae</taxon>
        <taxon>Suessiales</taxon>
        <taxon>Suessiaceae</taxon>
        <taxon>Polarella</taxon>
    </lineage>
</organism>
<protein>
    <submittedName>
        <fullName evidence="2">Uncharacterized protein</fullName>
    </submittedName>
</protein>
<evidence type="ECO:0000256" key="1">
    <source>
        <dbReference type="SAM" id="MobiDB-lite"/>
    </source>
</evidence>
<dbReference type="AlphaFoldDB" id="A0A813KL70"/>